<accession>A0A2S4UAX5</accession>
<dbReference type="EMBL" id="PKSL01000425">
    <property type="protein sequence ID" value="POV94376.1"/>
    <property type="molecule type" value="Genomic_DNA"/>
</dbReference>
<sequence length="127" mass="13618">LQQRQQSLSTHSTQFTNTTFRYRRIDPESTQARSLKIQSHTPTRTMFNTVITRDSNSAILLISALSAGLVLGAATVPATSAAACYGSCPGRGQPYPGRGCKKIFGCPPSFATNTSRLPRSVDALSVV</sequence>
<dbReference type="VEuPathDB" id="FungiDB:PSTT_16889"/>
<name>A0A2S4UAX5_9BASI</name>
<protein>
    <submittedName>
        <fullName evidence="1">Uncharacterized protein</fullName>
    </submittedName>
</protein>
<evidence type="ECO:0000313" key="1">
    <source>
        <dbReference type="EMBL" id="POV94376.1"/>
    </source>
</evidence>
<feature type="non-terminal residue" evidence="1">
    <location>
        <position position="127"/>
    </location>
</feature>
<feature type="non-terminal residue" evidence="1">
    <location>
        <position position="1"/>
    </location>
</feature>
<organism evidence="1 2">
    <name type="scientific">Puccinia striiformis</name>
    <dbReference type="NCBI Taxonomy" id="27350"/>
    <lineage>
        <taxon>Eukaryota</taxon>
        <taxon>Fungi</taxon>
        <taxon>Dikarya</taxon>
        <taxon>Basidiomycota</taxon>
        <taxon>Pucciniomycotina</taxon>
        <taxon>Pucciniomycetes</taxon>
        <taxon>Pucciniales</taxon>
        <taxon>Pucciniaceae</taxon>
        <taxon>Puccinia</taxon>
    </lineage>
</organism>
<reference evidence="1" key="1">
    <citation type="submission" date="2017-12" db="EMBL/GenBank/DDBJ databases">
        <title>Gene loss provides genomic basis for host adaptation in cereal stripe rust fungi.</title>
        <authorList>
            <person name="Xia C."/>
        </authorList>
    </citation>
    <scope>NUCLEOTIDE SEQUENCE [LARGE SCALE GENOMIC DNA]</scope>
    <source>
        <strain evidence="1">93-210</strain>
    </source>
</reference>
<dbReference type="VEuPathDB" id="FungiDB:PSHT_02110"/>
<dbReference type="Proteomes" id="UP000239156">
    <property type="component" value="Unassembled WGS sequence"/>
</dbReference>
<comment type="caution">
    <text evidence="1">The sequence shown here is derived from an EMBL/GenBank/DDBJ whole genome shotgun (WGS) entry which is preliminary data.</text>
</comment>
<gene>
    <name evidence="1" type="ORF">PSTT_16889</name>
</gene>
<dbReference type="AlphaFoldDB" id="A0A2S4UAX5"/>
<keyword evidence="2" id="KW-1185">Reference proteome</keyword>
<proteinExistence type="predicted"/>
<evidence type="ECO:0000313" key="2">
    <source>
        <dbReference type="Proteomes" id="UP000239156"/>
    </source>
</evidence>